<evidence type="ECO:0000313" key="3">
    <source>
        <dbReference type="EnsemblPlants" id="PAC:32964348.CDS.1"/>
    </source>
</evidence>
<dbReference type="Gramene" id="Pp3c8_24700V3.1">
    <property type="protein sequence ID" value="PAC:32964348.CDS.1"/>
    <property type="gene ID" value="Pp3c8_24700"/>
</dbReference>
<evidence type="ECO:0000256" key="1">
    <source>
        <dbReference type="SAM" id="MobiDB-lite"/>
    </source>
</evidence>
<reference evidence="3" key="3">
    <citation type="submission" date="2020-12" db="UniProtKB">
        <authorList>
            <consortium name="EnsemblPlants"/>
        </authorList>
    </citation>
    <scope>IDENTIFICATION</scope>
</reference>
<feature type="compositionally biased region" description="Acidic residues" evidence="1">
    <location>
        <begin position="79"/>
        <end position="100"/>
    </location>
</feature>
<dbReference type="EMBL" id="ABEU02000008">
    <property type="protein sequence ID" value="PNR50125.1"/>
    <property type="molecule type" value="Genomic_DNA"/>
</dbReference>
<sequence length="160" mass="17658">MTPTMLFSHSIEEPMQSMGLKEGDLVPVGNCDYLPKSQAVRTASSNLMMREGSGTKTTGALHVNTSLSLDLSSIRREADAEEQQEEEDREEEFNAGDPDCETPKSNQCRIPDVDIDSCPQAPKKSRGTSRLALLGTIECENCRPMSKADLRLQLSPCYLF</sequence>
<feature type="region of interest" description="Disordered" evidence="1">
    <location>
        <begin position="72"/>
        <end position="107"/>
    </location>
</feature>
<dbReference type="InParanoid" id="A9TFP8"/>
<reference evidence="2 4" key="1">
    <citation type="journal article" date="2008" name="Science">
        <title>The Physcomitrella genome reveals evolutionary insights into the conquest of land by plants.</title>
        <authorList>
            <person name="Rensing S."/>
            <person name="Lang D."/>
            <person name="Zimmer A."/>
            <person name="Terry A."/>
            <person name="Salamov A."/>
            <person name="Shapiro H."/>
            <person name="Nishiyama T."/>
            <person name="Perroud P.-F."/>
            <person name="Lindquist E."/>
            <person name="Kamisugi Y."/>
            <person name="Tanahashi T."/>
            <person name="Sakakibara K."/>
            <person name="Fujita T."/>
            <person name="Oishi K."/>
            <person name="Shin-I T."/>
            <person name="Kuroki Y."/>
            <person name="Toyoda A."/>
            <person name="Suzuki Y."/>
            <person name="Hashimoto A."/>
            <person name="Yamaguchi K."/>
            <person name="Sugano A."/>
            <person name="Kohara Y."/>
            <person name="Fujiyama A."/>
            <person name="Anterola A."/>
            <person name="Aoki S."/>
            <person name="Ashton N."/>
            <person name="Barbazuk W.B."/>
            <person name="Barker E."/>
            <person name="Bennetzen J."/>
            <person name="Bezanilla M."/>
            <person name="Blankenship R."/>
            <person name="Cho S.H."/>
            <person name="Dutcher S."/>
            <person name="Estelle M."/>
            <person name="Fawcett J.A."/>
            <person name="Gundlach H."/>
            <person name="Hanada K."/>
            <person name="Heyl A."/>
            <person name="Hicks K.A."/>
            <person name="Hugh J."/>
            <person name="Lohr M."/>
            <person name="Mayer K."/>
            <person name="Melkozernov A."/>
            <person name="Murata T."/>
            <person name="Nelson D."/>
            <person name="Pils B."/>
            <person name="Prigge M."/>
            <person name="Reiss B."/>
            <person name="Renner T."/>
            <person name="Rombauts S."/>
            <person name="Rushton P."/>
            <person name="Sanderfoot A."/>
            <person name="Schween G."/>
            <person name="Shiu S.-H."/>
            <person name="Stueber K."/>
            <person name="Theodoulou F.L."/>
            <person name="Tu H."/>
            <person name="Van de Peer Y."/>
            <person name="Verrier P.J."/>
            <person name="Waters E."/>
            <person name="Wood A."/>
            <person name="Yang L."/>
            <person name="Cove D."/>
            <person name="Cuming A."/>
            <person name="Hasebe M."/>
            <person name="Lucas S."/>
            <person name="Mishler D.B."/>
            <person name="Reski R."/>
            <person name="Grigoriev I."/>
            <person name="Quatrano R.S."/>
            <person name="Boore J.L."/>
        </authorList>
    </citation>
    <scope>NUCLEOTIDE SEQUENCE [LARGE SCALE GENOMIC DNA]</scope>
    <source>
        <strain evidence="3 4">cv. Gransden 2004</strain>
    </source>
</reference>
<reference evidence="2 4" key="2">
    <citation type="journal article" date="2018" name="Plant J.">
        <title>The Physcomitrella patens chromosome-scale assembly reveals moss genome structure and evolution.</title>
        <authorList>
            <person name="Lang D."/>
            <person name="Ullrich K.K."/>
            <person name="Murat F."/>
            <person name="Fuchs J."/>
            <person name="Jenkins J."/>
            <person name="Haas F.B."/>
            <person name="Piednoel M."/>
            <person name="Gundlach H."/>
            <person name="Van Bel M."/>
            <person name="Meyberg R."/>
            <person name="Vives C."/>
            <person name="Morata J."/>
            <person name="Symeonidi A."/>
            <person name="Hiss M."/>
            <person name="Muchero W."/>
            <person name="Kamisugi Y."/>
            <person name="Saleh O."/>
            <person name="Blanc G."/>
            <person name="Decker E.L."/>
            <person name="van Gessel N."/>
            <person name="Grimwood J."/>
            <person name="Hayes R.D."/>
            <person name="Graham S.W."/>
            <person name="Gunter L.E."/>
            <person name="McDaniel S.F."/>
            <person name="Hoernstein S.N.W."/>
            <person name="Larsson A."/>
            <person name="Li F.W."/>
            <person name="Perroud P.F."/>
            <person name="Phillips J."/>
            <person name="Ranjan P."/>
            <person name="Rokshar D.S."/>
            <person name="Rothfels C.J."/>
            <person name="Schneider L."/>
            <person name="Shu S."/>
            <person name="Stevenson D.W."/>
            <person name="Thummler F."/>
            <person name="Tillich M."/>
            <person name="Villarreal Aguilar J.C."/>
            <person name="Widiez T."/>
            <person name="Wong G.K."/>
            <person name="Wymore A."/>
            <person name="Zhang Y."/>
            <person name="Zimmer A.D."/>
            <person name="Quatrano R.S."/>
            <person name="Mayer K.F.X."/>
            <person name="Goodstein D."/>
            <person name="Casacuberta J.M."/>
            <person name="Vandepoele K."/>
            <person name="Reski R."/>
            <person name="Cuming A.C."/>
            <person name="Tuskan G.A."/>
            <person name="Maumus F."/>
            <person name="Salse J."/>
            <person name="Schmutz J."/>
            <person name="Rensing S.A."/>
        </authorList>
    </citation>
    <scope>NUCLEOTIDE SEQUENCE [LARGE SCALE GENOMIC DNA]</scope>
    <source>
        <strain evidence="3 4">cv. Gransden 2004</strain>
    </source>
</reference>
<dbReference type="Gramene" id="Pp3c8_24700V3.2">
    <property type="protein sequence ID" value="PAC:32964349.CDS.1"/>
    <property type="gene ID" value="Pp3c8_24700"/>
</dbReference>
<dbReference type="EnsemblPlants" id="Pp3c8_24700V3.1">
    <property type="protein sequence ID" value="PAC:32964348.CDS.1"/>
    <property type="gene ID" value="Pp3c8_24700"/>
</dbReference>
<name>A9TFP8_PHYPA</name>
<organism evidence="2">
    <name type="scientific">Physcomitrium patens</name>
    <name type="common">Spreading-leaved earth moss</name>
    <name type="synonym">Physcomitrella patens</name>
    <dbReference type="NCBI Taxonomy" id="3218"/>
    <lineage>
        <taxon>Eukaryota</taxon>
        <taxon>Viridiplantae</taxon>
        <taxon>Streptophyta</taxon>
        <taxon>Embryophyta</taxon>
        <taxon>Bryophyta</taxon>
        <taxon>Bryophytina</taxon>
        <taxon>Bryopsida</taxon>
        <taxon>Funariidae</taxon>
        <taxon>Funariales</taxon>
        <taxon>Funariaceae</taxon>
        <taxon>Physcomitrium</taxon>
    </lineage>
</organism>
<proteinExistence type="predicted"/>
<evidence type="ECO:0000313" key="4">
    <source>
        <dbReference type="Proteomes" id="UP000006727"/>
    </source>
</evidence>
<evidence type="ECO:0000313" key="2">
    <source>
        <dbReference type="EMBL" id="PNR50125.1"/>
    </source>
</evidence>
<dbReference type="PaxDb" id="3218-PP1S221_17V6.1"/>
<gene>
    <name evidence="2" type="ORF">PHYPA_012022</name>
</gene>
<dbReference type="HOGENOM" id="CLU_153496_0_0_1"/>
<keyword evidence="4" id="KW-1185">Reference proteome</keyword>
<dbReference type="Proteomes" id="UP000006727">
    <property type="component" value="Chromosome 8"/>
</dbReference>
<protein>
    <submittedName>
        <fullName evidence="2 3">Uncharacterized protein</fullName>
    </submittedName>
</protein>
<accession>A9TFP8</accession>
<dbReference type="AlphaFoldDB" id="A9TFP8"/>
<dbReference type="EnsemblPlants" id="Pp3c8_24700V3.2">
    <property type="protein sequence ID" value="PAC:32964349.CDS.1"/>
    <property type="gene ID" value="Pp3c8_24700"/>
</dbReference>